<dbReference type="InterPro" id="IPR037465">
    <property type="entry name" value="YlxR"/>
</dbReference>
<dbReference type="CDD" id="cd00279">
    <property type="entry name" value="YlxR"/>
    <property type="match status" value="1"/>
</dbReference>
<organism evidence="3">
    <name type="scientific">hydrothermal vent metagenome</name>
    <dbReference type="NCBI Taxonomy" id="652676"/>
    <lineage>
        <taxon>unclassified sequences</taxon>
        <taxon>metagenomes</taxon>
        <taxon>ecological metagenomes</taxon>
    </lineage>
</organism>
<dbReference type="EMBL" id="UOEE01000014">
    <property type="protein sequence ID" value="VAV86841.1"/>
    <property type="molecule type" value="Genomic_DNA"/>
</dbReference>
<dbReference type="PANTHER" id="PTHR34215:SF1">
    <property type="entry name" value="YLXR DOMAIN-CONTAINING PROTEIN"/>
    <property type="match status" value="1"/>
</dbReference>
<feature type="domain" description="Ribosomal protein eL8/eL30/eS12/Gadd45" evidence="1">
    <location>
        <begin position="89"/>
        <end position="168"/>
    </location>
</feature>
<dbReference type="InterPro" id="IPR029064">
    <property type="entry name" value="Ribosomal_eL30-like_sf"/>
</dbReference>
<dbReference type="AlphaFoldDB" id="A0A3B0R3R7"/>
<dbReference type="InterPro" id="IPR004038">
    <property type="entry name" value="Ribosomal_eL8/eL30/eS12/Gad45"/>
</dbReference>
<feature type="domain" description="YlxR" evidence="2">
    <location>
        <begin position="4"/>
        <end position="79"/>
    </location>
</feature>
<reference evidence="3" key="1">
    <citation type="submission" date="2018-06" db="EMBL/GenBank/DDBJ databases">
        <authorList>
            <person name="Zhirakovskaya E."/>
        </authorList>
    </citation>
    <scope>NUCLEOTIDE SEQUENCE</scope>
</reference>
<dbReference type="Gene3D" id="3.30.1230.10">
    <property type="entry name" value="YlxR-like"/>
    <property type="match status" value="1"/>
</dbReference>
<protein>
    <submittedName>
        <fullName evidence="3">COG2740: Predicted nucleic-acid-binding protein implicated in transcription termination / Ribosomal protein L7Ae family protein YlxQ</fullName>
    </submittedName>
</protein>
<gene>
    <name evidence="3" type="ORF">MNBD_ALPHA06-1213</name>
</gene>
<accession>A0A3B0R3R7</accession>
<dbReference type="PANTHER" id="PTHR34215">
    <property type="entry name" value="BLL0784 PROTEIN"/>
    <property type="match status" value="1"/>
</dbReference>
<dbReference type="InterPro" id="IPR035931">
    <property type="entry name" value="YlxR-like_sf"/>
</dbReference>
<dbReference type="Pfam" id="PF04296">
    <property type="entry name" value="YlxR"/>
    <property type="match status" value="1"/>
</dbReference>
<evidence type="ECO:0000259" key="2">
    <source>
        <dbReference type="Pfam" id="PF04296"/>
    </source>
</evidence>
<dbReference type="NCBIfam" id="NF006622">
    <property type="entry name" value="PRK09190.1"/>
    <property type="match status" value="1"/>
</dbReference>
<evidence type="ECO:0000313" key="3">
    <source>
        <dbReference type="EMBL" id="VAV86841.1"/>
    </source>
</evidence>
<sequence length="200" mass="21559">MRERTCIVSGKVLPQTELIRFVAGPDDQLFVDIRAKAPGRGVWVSATQDSLQQAIKRKGFARGLKTNVQVPPDLIDQVQAQLSEHCLGLMGMARKSGQLVNGFEKVRSAIRSEKPGWLIEAKDGAADGRHKVLALCKGMWEEVPLVGCFDATALGSALGNDAAGHVLMRTGAIATQLGLQLHRLSGFTPIIPVHWTKMGG</sequence>
<proteinExistence type="predicted"/>
<dbReference type="Gene3D" id="3.30.1330.30">
    <property type="match status" value="1"/>
</dbReference>
<dbReference type="SUPFAM" id="SSF55315">
    <property type="entry name" value="L30e-like"/>
    <property type="match status" value="1"/>
</dbReference>
<keyword evidence="3" id="KW-0687">Ribonucleoprotein</keyword>
<keyword evidence="3" id="KW-0689">Ribosomal protein</keyword>
<dbReference type="GO" id="GO:0005840">
    <property type="term" value="C:ribosome"/>
    <property type="evidence" value="ECO:0007669"/>
    <property type="project" value="UniProtKB-KW"/>
</dbReference>
<dbReference type="Pfam" id="PF01248">
    <property type="entry name" value="Ribosomal_L7Ae"/>
    <property type="match status" value="1"/>
</dbReference>
<dbReference type="SUPFAM" id="SSF64376">
    <property type="entry name" value="YlxR-like"/>
    <property type="match status" value="1"/>
</dbReference>
<dbReference type="InterPro" id="IPR007393">
    <property type="entry name" value="YlxR_dom"/>
</dbReference>
<name>A0A3B0R3R7_9ZZZZ</name>
<evidence type="ECO:0000259" key="1">
    <source>
        <dbReference type="Pfam" id="PF01248"/>
    </source>
</evidence>